<evidence type="ECO:0000313" key="3">
    <source>
        <dbReference type="EMBL" id="QGZ54849.1"/>
    </source>
</evidence>
<evidence type="ECO:0000313" key="4">
    <source>
        <dbReference type="Proteomes" id="UP000434209"/>
    </source>
</evidence>
<dbReference type="OrthoDB" id="9814807at2"/>
<dbReference type="InterPro" id="IPR002656">
    <property type="entry name" value="Acyl_transf_3_dom"/>
</dbReference>
<dbReference type="Proteomes" id="UP000434209">
    <property type="component" value="Chromosome 1"/>
</dbReference>
<dbReference type="KEGG" id="pacp:FAZ97_07905"/>
<feature type="domain" description="Acyltransferase 3" evidence="2">
    <location>
        <begin position="6"/>
        <end position="342"/>
    </location>
</feature>
<dbReference type="GO" id="GO:0016020">
    <property type="term" value="C:membrane"/>
    <property type="evidence" value="ECO:0007669"/>
    <property type="project" value="TreeGrafter"/>
</dbReference>
<dbReference type="AlphaFoldDB" id="A0A7Z2J8W1"/>
<keyword evidence="3" id="KW-0012">Acyltransferase</keyword>
<keyword evidence="1" id="KW-0472">Membrane</keyword>
<name>A0A7Z2J8W1_9BURK</name>
<feature type="transmembrane region" description="Helical" evidence="1">
    <location>
        <begin position="257"/>
        <end position="276"/>
    </location>
</feature>
<evidence type="ECO:0000259" key="2">
    <source>
        <dbReference type="Pfam" id="PF01757"/>
    </source>
</evidence>
<keyword evidence="1" id="KW-1133">Transmembrane helix</keyword>
<keyword evidence="1" id="KW-0812">Transmembrane</keyword>
<dbReference type="Pfam" id="PF01757">
    <property type="entry name" value="Acyl_transf_3"/>
    <property type="match status" value="1"/>
</dbReference>
<gene>
    <name evidence="3" type="ORF">FAZ97_07905</name>
</gene>
<evidence type="ECO:0000256" key="1">
    <source>
        <dbReference type="SAM" id="Phobius"/>
    </source>
</evidence>
<dbReference type="PANTHER" id="PTHR23028:SF53">
    <property type="entry name" value="ACYL_TRANSF_3 DOMAIN-CONTAINING PROTEIN"/>
    <property type="match status" value="1"/>
</dbReference>
<dbReference type="GO" id="GO:0000271">
    <property type="term" value="P:polysaccharide biosynthetic process"/>
    <property type="evidence" value="ECO:0007669"/>
    <property type="project" value="TreeGrafter"/>
</dbReference>
<reference evidence="3 4" key="1">
    <citation type="submission" date="2019-12" db="EMBL/GenBank/DDBJ databases">
        <title>Paraburkholderia acidiphila 7Q-K02 sp. nov and Paraburkholderia acidisoli DHF22 sp. nov., two strains isolated from forest soil.</title>
        <authorList>
            <person name="Gao Z."/>
            <person name="Qiu L."/>
        </authorList>
    </citation>
    <scope>NUCLEOTIDE SEQUENCE [LARGE SCALE GENOMIC DNA]</scope>
    <source>
        <strain evidence="3 4">7Q-K02</strain>
    </source>
</reference>
<feature type="transmembrane region" description="Helical" evidence="1">
    <location>
        <begin position="148"/>
        <end position="173"/>
    </location>
</feature>
<feature type="transmembrane region" description="Helical" evidence="1">
    <location>
        <begin position="233"/>
        <end position="251"/>
    </location>
</feature>
<feature type="transmembrane region" description="Helical" evidence="1">
    <location>
        <begin position="91"/>
        <end position="109"/>
    </location>
</feature>
<dbReference type="InterPro" id="IPR050879">
    <property type="entry name" value="Acyltransferase_3"/>
</dbReference>
<proteinExistence type="predicted"/>
<sequence length="384" mass="43724">MAKKNIDIECLRAVAILLTALQHLNVLFRWSPHPLGRIEDYLHFWGGVDLFFCISGYVVSKSLIESLDVARGEGREWLVVKAFWTRRVYRLLPSAWLWMIIMGAGTFLFNETGAFGNVHDTISRSIAIVTGVANFATFFGINMGQGFVYWSLALEEQFYLIFPFFVVFVPIAWRHRVLLLAIAIQFPMYRSTGTIFWATRLDALLWGIVLYLFSRTPQYRIFEPLSLKKSSKAWGVSLFLIFTLAAIPGALETVPFHVGMMALASAALVYAASFNKAYVLPSRWLRPILTWIGSRSYAIYLCHLPAYMITHELWTRWTERFGLSHPNGTYTIRYAITALALITALAELNYRLVEAPLRKRGMNAARRITLQPSAASDQMTVSRP</sequence>
<dbReference type="PANTHER" id="PTHR23028">
    <property type="entry name" value="ACETYLTRANSFERASE"/>
    <property type="match status" value="1"/>
</dbReference>
<organism evidence="3 4">
    <name type="scientific">Paraburkholderia acidiphila</name>
    <dbReference type="NCBI Taxonomy" id="2571747"/>
    <lineage>
        <taxon>Bacteria</taxon>
        <taxon>Pseudomonadati</taxon>
        <taxon>Pseudomonadota</taxon>
        <taxon>Betaproteobacteria</taxon>
        <taxon>Burkholderiales</taxon>
        <taxon>Burkholderiaceae</taxon>
        <taxon>Paraburkholderia</taxon>
    </lineage>
</organism>
<dbReference type="RefSeq" id="WP_158757943.1">
    <property type="nucleotide sequence ID" value="NZ_CP046909.1"/>
</dbReference>
<keyword evidence="4" id="KW-1185">Reference proteome</keyword>
<feature type="transmembrane region" description="Helical" evidence="1">
    <location>
        <begin position="193"/>
        <end position="213"/>
    </location>
</feature>
<protein>
    <submittedName>
        <fullName evidence="3">Acyltransferase family protein</fullName>
    </submittedName>
</protein>
<feature type="transmembrane region" description="Helical" evidence="1">
    <location>
        <begin position="330"/>
        <end position="350"/>
    </location>
</feature>
<dbReference type="EMBL" id="CP046909">
    <property type="protein sequence ID" value="QGZ54849.1"/>
    <property type="molecule type" value="Genomic_DNA"/>
</dbReference>
<accession>A0A7Z2J8W1</accession>
<feature type="transmembrane region" description="Helical" evidence="1">
    <location>
        <begin position="121"/>
        <end position="141"/>
    </location>
</feature>
<feature type="transmembrane region" description="Helical" evidence="1">
    <location>
        <begin position="288"/>
        <end position="310"/>
    </location>
</feature>
<dbReference type="GO" id="GO:0016747">
    <property type="term" value="F:acyltransferase activity, transferring groups other than amino-acyl groups"/>
    <property type="evidence" value="ECO:0007669"/>
    <property type="project" value="InterPro"/>
</dbReference>
<keyword evidence="3" id="KW-0808">Transferase</keyword>